<protein>
    <submittedName>
        <fullName evidence="1">Uncharacterized protein</fullName>
    </submittedName>
</protein>
<proteinExistence type="predicted"/>
<reference evidence="1 2" key="1">
    <citation type="submission" date="2014-03" db="EMBL/GenBank/DDBJ databases">
        <title>The genomes of two eusocial bee gut symbionts.</title>
        <authorList>
            <person name="Kwong W.K."/>
            <person name="Engel P."/>
            <person name="Koch H."/>
            <person name="Moran N.A."/>
        </authorList>
    </citation>
    <scope>NUCLEOTIDE SEQUENCE [LARGE SCALE GENOMIC DNA]</scope>
    <source>
        <strain evidence="2">wkB29</strain>
    </source>
</reference>
<accession>A0A836Z5K3</accession>
<dbReference type="Proteomes" id="UP000027170">
    <property type="component" value="Unassembled WGS sequence"/>
</dbReference>
<dbReference type="AlphaFoldDB" id="A0A836Z5K3"/>
<sequence length="210" mass="26190">MCNRYLNHKYWQLVPIRVGKNEYFEAYTMDVYDIDHYIKVTIVVYRLDTLEAYSFFDFYIEKPDKKECVIRTDKHLMQLGRPVDWKSPHRYCLARHAFRILRNEKFKTNLDKNKLSNEYIYRYMTIARLRETVLIKKLNFLSDYEKIQLFTLKQWEIDIKDWEMDRYSGKDTLYAIHRRTYLYKRLYDKEKFKDYYLEYNQKIDELYGKV</sequence>
<evidence type="ECO:0000313" key="1">
    <source>
        <dbReference type="EMBL" id="KDN13735.1"/>
    </source>
</evidence>
<keyword evidence="2" id="KW-1185">Reference proteome</keyword>
<dbReference type="OrthoDB" id="9896333at2"/>
<organism evidence="1 2">
    <name type="scientific">Snodgrassella communis</name>
    <dbReference type="NCBI Taxonomy" id="2946699"/>
    <lineage>
        <taxon>Bacteria</taxon>
        <taxon>Pseudomonadati</taxon>
        <taxon>Pseudomonadota</taxon>
        <taxon>Betaproteobacteria</taxon>
        <taxon>Neisseriales</taxon>
        <taxon>Neisseriaceae</taxon>
        <taxon>Snodgrassella</taxon>
    </lineage>
</organism>
<gene>
    <name evidence="1" type="ORF">SALWKB29_2231</name>
</gene>
<comment type="caution">
    <text evidence="1">The sequence shown here is derived from an EMBL/GenBank/DDBJ whole genome shotgun (WGS) entry which is preliminary data.</text>
</comment>
<dbReference type="RefSeq" id="WP_037492285.1">
    <property type="nucleotide sequence ID" value="NZ_JFZV01000039.1"/>
</dbReference>
<evidence type="ECO:0000313" key="2">
    <source>
        <dbReference type="Proteomes" id="UP000027170"/>
    </source>
</evidence>
<name>A0A836Z5K3_9NEIS</name>
<dbReference type="EMBL" id="JFZV01000039">
    <property type="protein sequence ID" value="KDN13735.1"/>
    <property type="molecule type" value="Genomic_DNA"/>
</dbReference>